<evidence type="ECO:0000313" key="3">
    <source>
        <dbReference type="Proteomes" id="UP000245207"/>
    </source>
</evidence>
<dbReference type="STRING" id="35608.A0A2U1N2X4"/>
<dbReference type="InterPro" id="IPR001810">
    <property type="entry name" value="F-box_dom"/>
</dbReference>
<evidence type="ECO:0000313" key="2">
    <source>
        <dbReference type="EMBL" id="PWA67861.1"/>
    </source>
</evidence>
<keyword evidence="3" id="KW-1185">Reference proteome</keyword>
<name>A0A2U1N2X4_ARTAN</name>
<feature type="domain" description="F-box" evidence="1">
    <location>
        <begin position="4"/>
        <end position="42"/>
    </location>
</feature>
<protein>
    <submittedName>
        <fullName evidence="2">F-box domain-containing protein</fullName>
    </submittedName>
</protein>
<reference evidence="2 3" key="1">
    <citation type="journal article" date="2018" name="Mol. Plant">
        <title>The genome of Artemisia annua provides insight into the evolution of Asteraceae family and artemisinin biosynthesis.</title>
        <authorList>
            <person name="Shen Q."/>
            <person name="Zhang L."/>
            <person name="Liao Z."/>
            <person name="Wang S."/>
            <person name="Yan T."/>
            <person name="Shi P."/>
            <person name="Liu M."/>
            <person name="Fu X."/>
            <person name="Pan Q."/>
            <person name="Wang Y."/>
            <person name="Lv Z."/>
            <person name="Lu X."/>
            <person name="Zhang F."/>
            <person name="Jiang W."/>
            <person name="Ma Y."/>
            <person name="Chen M."/>
            <person name="Hao X."/>
            <person name="Li L."/>
            <person name="Tang Y."/>
            <person name="Lv G."/>
            <person name="Zhou Y."/>
            <person name="Sun X."/>
            <person name="Brodelius P.E."/>
            <person name="Rose J.K.C."/>
            <person name="Tang K."/>
        </authorList>
    </citation>
    <scope>NUCLEOTIDE SEQUENCE [LARGE SCALE GENOMIC DNA]</scope>
    <source>
        <strain evidence="3">cv. Huhao1</strain>
        <tissue evidence="2">Leaf</tissue>
    </source>
</reference>
<sequence>MSDNIPIEVQMDIIRRLPVKCVAQCRSVCKLCKACVDTLHFTARFVYLQRWKGNVNFVDQNFSLTPLSSNINFTDLEPIGWSHGVWGFIYGPIVRHWIGFVWNPSIKRSVGTFIPYVTLAQEYEKRFLAFRIRPDNLDPTMLKISFPFNP</sequence>
<dbReference type="Proteomes" id="UP000245207">
    <property type="component" value="Unassembled WGS sequence"/>
</dbReference>
<dbReference type="Pfam" id="PF00646">
    <property type="entry name" value="F-box"/>
    <property type="match status" value="1"/>
</dbReference>
<dbReference type="EMBL" id="PKPP01003750">
    <property type="protein sequence ID" value="PWA67861.1"/>
    <property type="molecule type" value="Genomic_DNA"/>
</dbReference>
<comment type="caution">
    <text evidence="2">The sequence shown here is derived from an EMBL/GenBank/DDBJ whole genome shotgun (WGS) entry which is preliminary data.</text>
</comment>
<dbReference type="SUPFAM" id="SSF81383">
    <property type="entry name" value="F-box domain"/>
    <property type="match status" value="1"/>
</dbReference>
<evidence type="ECO:0000259" key="1">
    <source>
        <dbReference type="Pfam" id="PF00646"/>
    </source>
</evidence>
<gene>
    <name evidence="2" type="ORF">CTI12_AA239190</name>
</gene>
<organism evidence="2 3">
    <name type="scientific">Artemisia annua</name>
    <name type="common">Sweet wormwood</name>
    <dbReference type="NCBI Taxonomy" id="35608"/>
    <lineage>
        <taxon>Eukaryota</taxon>
        <taxon>Viridiplantae</taxon>
        <taxon>Streptophyta</taxon>
        <taxon>Embryophyta</taxon>
        <taxon>Tracheophyta</taxon>
        <taxon>Spermatophyta</taxon>
        <taxon>Magnoliopsida</taxon>
        <taxon>eudicotyledons</taxon>
        <taxon>Gunneridae</taxon>
        <taxon>Pentapetalae</taxon>
        <taxon>asterids</taxon>
        <taxon>campanulids</taxon>
        <taxon>Asterales</taxon>
        <taxon>Asteraceae</taxon>
        <taxon>Asteroideae</taxon>
        <taxon>Anthemideae</taxon>
        <taxon>Artemisiinae</taxon>
        <taxon>Artemisia</taxon>
    </lineage>
</organism>
<dbReference type="InterPro" id="IPR036047">
    <property type="entry name" value="F-box-like_dom_sf"/>
</dbReference>
<accession>A0A2U1N2X4</accession>
<dbReference type="OrthoDB" id="1101619at2759"/>
<proteinExistence type="predicted"/>
<dbReference type="AlphaFoldDB" id="A0A2U1N2X4"/>